<dbReference type="Proteomes" id="UP000444185">
    <property type="component" value="Unassembled WGS sequence"/>
</dbReference>
<gene>
    <name evidence="8" type="ORF">GRI42_12225</name>
</gene>
<evidence type="ECO:0000313" key="8">
    <source>
        <dbReference type="EMBL" id="MXO52070.1"/>
    </source>
</evidence>
<dbReference type="SUPFAM" id="SSF103473">
    <property type="entry name" value="MFS general substrate transporter"/>
    <property type="match status" value="2"/>
</dbReference>
<dbReference type="InterPro" id="IPR036259">
    <property type="entry name" value="MFS_trans_sf"/>
</dbReference>
<feature type="transmembrane region" description="Helical" evidence="6">
    <location>
        <begin position="458"/>
        <end position="479"/>
    </location>
</feature>
<keyword evidence="4 6" id="KW-1133">Transmembrane helix</keyword>
<accession>A0A844Y124</accession>
<dbReference type="AlphaFoldDB" id="A0A844Y124"/>
<feature type="domain" description="Major facilitator superfamily (MFS) profile" evidence="7">
    <location>
        <begin position="1"/>
        <end position="487"/>
    </location>
</feature>
<organism evidence="8 9">
    <name type="scientific">Qipengyuania gaetbuli</name>
    <dbReference type="NCBI Taxonomy" id="266952"/>
    <lineage>
        <taxon>Bacteria</taxon>
        <taxon>Pseudomonadati</taxon>
        <taxon>Pseudomonadota</taxon>
        <taxon>Alphaproteobacteria</taxon>
        <taxon>Sphingomonadales</taxon>
        <taxon>Erythrobacteraceae</taxon>
        <taxon>Qipengyuania</taxon>
    </lineage>
</organism>
<evidence type="ECO:0000256" key="2">
    <source>
        <dbReference type="ARBA" id="ARBA00022448"/>
    </source>
</evidence>
<feature type="transmembrane region" description="Helical" evidence="6">
    <location>
        <begin position="391"/>
        <end position="413"/>
    </location>
</feature>
<reference evidence="8 9" key="1">
    <citation type="submission" date="2019-12" db="EMBL/GenBank/DDBJ databases">
        <title>Genomic-based taxomic classification of the family Erythrobacteraceae.</title>
        <authorList>
            <person name="Xu L."/>
        </authorList>
    </citation>
    <scope>NUCLEOTIDE SEQUENCE [LARGE SCALE GENOMIC DNA]</scope>
    <source>
        <strain evidence="8 9">DSM 16225</strain>
    </source>
</reference>
<keyword evidence="2" id="KW-0813">Transport</keyword>
<feature type="transmembrane region" description="Helical" evidence="6">
    <location>
        <begin position="225"/>
        <end position="242"/>
    </location>
</feature>
<feature type="transmembrane region" description="Helical" evidence="6">
    <location>
        <begin position="117"/>
        <end position="143"/>
    </location>
</feature>
<keyword evidence="5 6" id="KW-0472">Membrane</keyword>
<keyword evidence="9" id="KW-1185">Reference proteome</keyword>
<dbReference type="InterPro" id="IPR011701">
    <property type="entry name" value="MFS"/>
</dbReference>
<dbReference type="EMBL" id="WTYF01000004">
    <property type="protein sequence ID" value="MXO52070.1"/>
    <property type="molecule type" value="Genomic_DNA"/>
</dbReference>
<evidence type="ECO:0000313" key="9">
    <source>
        <dbReference type="Proteomes" id="UP000444185"/>
    </source>
</evidence>
<dbReference type="InterPro" id="IPR020846">
    <property type="entry name" value="MFS_dom"/>
</dbReference>
<evidence type="ECO:0000259" key="7">
    <source>
        <dbReference type="PROSITE" id="PS50850"/>
    </source>
</evidence>
<evidence type="ECO:0000256" key="4">
    <source>
        <dbReference type="ARBA" id="ARBA00022989"/>
    </source>
</evidence>
<feature type="transmembrane region" description="Helical" evidence="6">
    <location>
        <begin position="291"/>
        <end position="312"/>
    </location>
</feature>
<dbReference type="PROSITE" id="PS50850">
    <property type="entry name" value="MFS"/>
    <property type="match status" value="1"/>
</dbReference>
<feature type="transmembrane region" description="Helical" evidence="6">
    <location>
        <begin position="27"/>
        <end position="47"/>
    </location>
</feature>
<dbReference type="Gene3D" id="1.20.1250.20">
    <property type="entry name" value="MFS general substrate transporter like domains"/>
    <property type="match status" value="2"/>
</dbReference>
<evidence type="ECO:0000256" key="6">
    <source>
        <dbReference type="SAM" id="Phobius"/>
    </source>
</evidence>
<dbReference type="GO" id="GO:0016020">
    <property type="term" value="C:membrane"/>
    <property type="evidence" value="ECO:0007669"/>
    <property type="project" value="UniProtKB-SubCell"/>
</dbReference>
<sequence length="501" mass="52455">MLNFIDRQILSILANDIKADLGVGDDYLGFLYGTAFAVFYALFGIPLGKLADSWKRVRLMAIGLTLWSAMTALSGFAKTAAGLTVARIGVGVGEATASPSAYSLISDWFPARLRATALAIYSSGLYVGGGISLLIGAMVVEAWNEAYPGGGPLGLVGWQAAFLAVGIPGLLLAIWVLSLREPVRGEIDGLPTPEDPEPFRGFLRELFQVIPPFTILGAAMRGTSALMVNLAGLLGFAVLAWVMTQIAPASAALLPGIVSDQWLFLGIGYYAVFSWAMGLKARDLPTFRLTWGSPAFLTVILGYGMVAFMSYAGSYWGAPYAERALGAAKSDLGWFLGAPAAVAGFLGVILGGRLADFLLERRPEGRLYVVMFGLVAPIPPLLIAYTTDALVTFYIASFFANMFSASALGAAAASSQALVLPRMRGLATATFFLSTTLVGLGLGPFMAGYVSATNADDLSFGVLSTLVAVPIGLVLLIAAMKLVPAAGASVVERARAAGENV</sequence>
<name>A0A844Y124_9SPHN</name>
<keyword evidence="3 6" id="KW-0812">Transmembrane</keyword>
<feature type="transmembrane region" description="Helical" evidence="6">
    <location>
        <begin position="155"/>
        <end position="177"/>
    </location>
</feature>
<dbReference type="GO" id="GO:0022857">
    <property type="term" value="F:transmembrane transporter activity"/>
    <property type="evidence" value="ECO:0007669"/>
    <property type="project" value="InterPro"/>
</dbReference>
<protein>
    <submittedName>
        <fullName evidence="8">MFS transporter</fullName>
    </submittedName>
</protein>
<proteinExistence type="predicted"/>
<dbReference type="OrthoDB" id="7400989at2"/>
<dbReference type="PANTHER" id="PTHR23505:SF79">
    <property type="entry name" value="PROTEIN SPINSTER"/>
    <property type="match status" value="1"/>
</dbReference>
<evidence type="ECO:0000256" key="3">
    <source>
        <dbReference type="ARBA" id="ARBA00022692"/>
    </source>
</evidence>
<feature type="transmembrane region" description="Helical" evidence="6">
    <location>
        <begin position="332"/>
        <end position="355"/>
    </location>
</feature>
<feature type="transmembrane region" description="Helical" evidence="6">
    <location>
        <begin position="425"/>
        <end position="446"/>
    </location>
</feature>
<dbReference type="Pfam" id="PF07690">
    <property type="entry name" value="MFS_1"/>
    <property type="match status" value="1"/>
</dbReference>
<feature type="transmembrane region" description="Helical" evidence="6">
    <location>
        <begin position="262"/>
        <end position="279"/>
    </location>
</feature>
<comment type="caution">
    <text evidence="8">The sequence shown here is derived from an EMBL/GenBank/DDBJ whole genome shotgun (WGS) entry which is preliminary data.</text>
</comment>
<evidence type="ECO:0000256" key="5">
    <source>
        <dbReference type="ARBA" id="ARBA00023136"/>
    </source>
</evidence>
<feature type="transmembrane region" description="Helical" evidence="6">
    <location>
        <begin position="367"/>
        <end position="385"/>
    </location>
</feature>
<comment type="subcellular location">
    <subcellularLocation>
        <location evidence="1">Membrane</location>
        <topology evidence="1">Multi-pass membrane protein</topology>
    </subcellularLocation>
</comment>
<dbReference type="InterPro" id="IPR044770">
    <property type="entry name" value="MFS_spinster-like"/>
</dbReference>
<evidence type="ECO:0000256" key="1">
    <source>
        <dbReference type="ARBA" id="ARBA00004141"/>
    </source>
</evidence>
<dbReference type="PANTHER" id="PTHR23505">
    <property type="entry name" value="SPINSTER"/>
    <property type="match status" value="1"/>
</dbReference>